<dbReference type="SUPFAM" id="SSF50630">
    <property type="entry name" value="Acid proteases"/>
    <property type="match status" value="1"/>
</dbReference>
<dbReference type="GO" id="GO:0004190">
    <property type="term" value="F:aspartic-type endopeptidase activity"/>
    <property type="evidence" value="ECO:0007669"/>
    <property type="project" value="InterPro"/>
</dbReference>
<protein>
    <recommendedName>
        <fullName evidence="4">CCHC-type domain-containing protein</fullName>
    </recommendedName>
</protein>
<dbReference type="Pfam" id="PF03732">
    <property type="entry name" value="Retrotrans_gag"/>
    <property type="match status" value="1"/>
</dbReference>
<dbReference type="InterPro" id="IPR036875">
    <property type="entry name" value="Znf_CCHC_sf"/>
</dbReference>
<reference evidence="6" key="1">
    <citation type="submission" date="2011-07" db="EMBL/GenBank/DDBJ databases">
        <authorList>
            <consortium name="Caenorhabditis brenneri Sequencing and Analysis Consortium"/>
            <person name="Wilson R.K."/>
        </authorList>
    </citation>
    <scope>NUCLEOTIDE SEQUENCE [LARGE SCALE GENOMIC DNA]</scope>
    <source>
        <strain evidence="6">PB2801</strain>
    </source>
</reference>
<dbReference type="GO" id="GO:0008270">
    <property type="term" value="F:zinc ion binding"/>
    <property type="evidence" value="ECO:0007669"/>
    <property type="project" value="UniProtKB-KW"/>
</dbReference>
<feature type="region of interest" description="Disordered" evidence="3">
    <location>
        <begin position="261"/>
        <end position="282"/>
    </location>
</feature>
<feature type="region of interest" description="Disordered" evidence="3">
    <location>
        <begin position="570"/>
        <end position="596"/>
    </location>
</feature>
<dbReference type="InterPro" id="IPR001878">
    <property type="entry name" value="Znf_CCHC"/>
</dbReference>
<dbReference type="PROSITE" id="PS00141">
    <property type="entry name" value="ASP_PROTEASE"/>
    <property type="match status" value="1"/>
</dbReference>
<dbReference type="OrthoDB" id="5866954at2759"/>
<dbReference type="eggNOG" id="KOG0017">
    <property type="taxonomic scope" value="Eukaryota"/>
</dbReference>
<evidence type="ECO:0000256" key="2">
    <source>
        <dbReference type="SAM" id="Coils"/>
    </source>
</evidence>
<evidence type="ECO:0000259" key="4">
    <source>
        <dbReference type="PROSITE" id="PS50158"/>
    </source>
</evidence>
<feature type="compositionally biased region" description="Low complexity" evidence="3">
    <location>
        <begin position="174"/>
        <end position="202"/>
    </location>
</feature>
<gene>
    <name evidence="5" type="ORF">CAEBREN_21340</name>
</gene>
<feature type="region of interest" description="Disordered" evidence="3">
    <location>
        <begin position="298"/>
        <end position="317"/>
    </location>
</feature>
<keyword evidence="1" id="KW-0863">Zinc-finger</keyword>
<dbReference type="GO" id="GO:0003676">
    <property type="term" value="F:nucleic acid binding"/>
    <property type="evidence" value="ECO:0007669"/>
    <property type="project" value="InterPro"/>
</dbReference>
<evidence type="ECO:0000256" key="3">
    <source>
        <dbReference type="SAM" id="MobiDB-lite"/>
    </source>
</evidence>
<proteinExistence type="predicted"/>
<accession>G0MUD7</accession>
<dbReference type="GO" id="GO:0019899">
    <property type="term" value="F:enzyme binding"/>
    <property type="evidence" value="ECO:0007669"/>
    <property type="project" value="UniProtKB-ARBA"/>
</dbReference>
<feature type="compositionally biased region" description="Basic and acidic residues" evidence="3">
    <location>
        <begin position="270"/>
        <end position="282"/>
    </location>
</feature>
<feature type="coiled-coil region" evidence="2">
    <location>
        <begin position="598"/>
        <end position="625"/>
    </location>
</feature>
<dbReference type="Gene3D" id="2.40.70.10">
    <property type="entry name" value="Acid Proteases"/>
    <property type="match status" value="1"/>
</dbReference>
<dbReference type="AlphaFoldDB" id="G0MUD7"/>
<dbReference type="InParanoid" id="G0MUD7"/>
<feature type="domain" description="CCHC-type" evidence="4">
    <location>
        <begin position="544"/>
        <end position="557"/>
    </location>
</feature>
<dbReference type="InterPro" id="IPR021109">
    <property type="entry name" value="Peptidase_aspartic_dom_sf"/>
</dbReference>
<evidence type="ECO:0000313" key="5">
    <source>
        <dbReference type="EMBL" id="EGT44054.1"/>
    </source>
</evidence>
<dbReference type="SUPFAM" id="SSF57756">
    <property type="entry name" value="Retrovirus zinc finger-like domains"/>
    <property type="match status" value="1"/>
</dbReference>
<feature type="compositionally biased region" description="Polar residues" evidence="3">
    <location>
        <begin position="215"/>
        <end position="224"/>
    </location>
</feature>
<feature type="compositionally biased region" description="Gly residues" evidence="3">
    <location>
        <begin position="152"/>
        <end position="162"/>
    </location>
</feature>
<dbReference type="GO" id="GO:0005737">
    <property type="term" value="C:cytoplasm"/>
    <property type="evidence" value="ECO:0007669"/>
    <property type="project" value="UniProtKB-ARBA"/>
</dbReference>
<dbReference type="PROSITE" id="PS50158">
    <property type="entry name" value="ZF_CCHC"/>
    <property type="match status" value="1"/>
</dbReference>
<feature type="region of interest" description="Disordered" evidence="3">
    <location>
        <begin position="150"/>
        <end position="224"/>
    </location>
</feature>
<keyword evidence="2" id="KW-0175">Coiled coil</keyword>
<organism evidence="6">
    <name type="scientific">Caenorhabditis brenneri</name>
    <name type="common">Nematode worm</name>
    <dbReference type="NCBI Taxonomy" id="135651"/>
    <lineage>
        <taxon>Eukaryota</taxon>
        <taxon>Metazoa</taxon>
        <taxon>Ecdysozoa</taxon>
        <taxon>Nematoda</taxon>
        <taxon>Chromadorea</taxon>
        <taxon>Rhabditida</taxon>
        <taxon>Rhabditina</taxon>
        <taxon>Rhabditomorpha</taxon>
        <taxon>Rhabditoidea</taxon>
        <taxon>Rhabditidae</taxon>
        <taxon>Peloderinae</taxon>
        <taxon>Caenorhabditis</taxon>
    </lineage>
</organism>
<dbReference type="HOGENOM" id="CLU_353090_0_0_1"/>
<name>G0MUD7_CAEBE</name>
<keyword evidence="1" id="KW-0862">Zinc</keyword>
<keyword evidence="6" id="KW-1185">Reference proteome</keyword>
<evidence type="ECO:0000313" key="6">
    <source>
        <dbReference type="Proteomes" id="UP000008068"/>
    </source>
</evidence>
<dbReference type="Proteomes" id="UP000008068">
    <property type="component" value="Unassembled WGS sequence"/>
</dbReference>
<keyword evidence="1" id="KW-0479">Metal-binding</keyword>
<dbReference type="GO" id="GO:0006508">
    <property type="term" value="P:proteolysis"/>
    <property type="evidence" value="ECO:0007669"/>
    <property type="project" value="InterPro"/>
</dbReference>
<dbReference type="InterPro" id="IPR001969">
    <property type="entry name" value="Aspartic_peptidase_AS"/>
</dbReference>
<sequence length="796" mass="86710">MPMRLSTENLKLRGDPKDACAERLRHAVLVDLKKIIEDADVTTDALKTEIREASGAAERAAAEANTCNLHIQAFRQDIAELLDRVTGILGGIAQGDPVTQAAGDIHALARAFRLPRRAQGNFQSNSVSSASTYGGAGVMAQDEVVEEVLSTGGNGNGAGGSSSSGYDEGDKDNVPSNSGVGSSKVSDGSSSPVGSGDSSPSGKSDEINVGVSDGNIRQNVGSSGSQKIVTAHVGSGSPLKVDHGGDPIVSSQSLTKVHLTSTGFEDPSSDVDRGQQEERDHLSGEIKALQEELREIEAEEQQSVQQHKKDNSQVSVPVDAGDTYLRDIDSIPQVFSLSFKVGPMTPFTGSSSGPRFTDWIRGFKDRLAASQVDETSTTACSMLLANLGDQARDRAEEITQTFPNITVEELIKKLTDCFEHKAYRAQAMDQLHTLKQTPSETVESFYGRVTKMVKMAYGNCSDTSAKEALKHRFMNGLHTSMALSLMGRQYDSPQQIYELALTMEPLWKNKESISTEEVKQAVVCSIQREFQMERAGNNKSMITCYYCDKQGHVQSECYKKYGRDAVLARKKEQRNSKPQNPVANHKINRPHVNTAQEGSSVEERLQQALAQIEALKVQNNKLMTNRFNNTGNYNYQAQVIEFRASAPEETPVVQQVAHQSQFLTVQVPIKVNGFMFAALVDTGSNITVAGSHVCNYLGIQNLSQDVIGNAFGLGNNCVAMAGSAELEFQVGSQTFKHRVYFTVGRCTPESHQSYEFILGNDLLRKMPPLTCDFAEYRVWFGNESLPMGQKKSNTIA</sequence>
<evidence type="ECO:0000256" key="1">
    <source>
        <dbReference type="PROSITE-ProRule" id="PRU00047"/>
    </source>
</evidence>
<dbReference type="EMBL" id="GL379812">
    <property type="protein sequence ID" value="EGT44054.1"/>
    <property type="molecule type" value="Genomic_DNA"/>
</dbReference>
<dbReference type="STRING" id="135651.G0MUD7"/>
<dbReference type="InterPro" id="IPR005162">
    <property type="entry name" value="Retrotrans_gag_dom"/>
</dbReference>